<evidence type="ECO:0000313" key="3">
    <source>
        <dbReference type="Proteomes" id="UP000825729"/>
    </source>
</evidence>
<evidence type="ECO:0000313" key="2">
    <source>
        <dbReference type="EMBL" id="KAG9453437.1"/>
    </source>
</evidence>
<reference evidence="2 3" key="1">
    <citation type="submission" date="2021-07" db="EMBL/GenBank/DDBJ databases">
        <title>The Aristolochia fimbriata genome: insights into angiosperm evolution, floral development and chemical biosynthesis.</title>
        <authorList>
            <person name="Jiao Y."/>
        </authorList>
    </citation>
    <scope>NUCLEOTIDE SEQUENCE [LARGE SCALE GENOMIC DNA]</scope>
    <source>
        <strain evidence="2">IBCAS-2021</strain>
        <tissue evidence="2">Leaf</tissue>
    </source>
</reference>
<evidence type="ECO:0000256" key="1">
    <source>
        <dbReference type="SAM" id="MobiDB-lite"/>
    </source>
</evidence>
<dbReference type="AlphaFoldDB" id="A0AAV7F0X9"/>
<comment type="caution">
    <text evidence="2">The sequence shown here is derived from an EMBL/GenBank/DDBJ whole genome shotgun (WGS) entry which is preliminary data.</text>
</comment>
<feature type="region of interest" description="Disordered" evidence="1">
    <location>
        <begin position="88"/>
        <end position="146"/>
    </location>
</feature>
<proteinExistence type="predicted"/>
<feature type="compositionally biased region" description="Basic and acidic residues" evidence="1">
    <location>
        <begin position="136"/>
        <end position="146"/>
    </location>
</feature>
<feature type="compositionally biased region" description="Basic residues" evidence="1">
    <location>
        <begin position="107"/>
        <end position="121"/>
    </location>
</feature>
<sequence length="146" mass="16485">MEQVGDGVASIAVLNKKGKANTKEPKEEAKKAYVFESPNYAPRPPAGFVLKDKMLELVTQGRIVIDEAINAASANPIFVQVESSMRTRLNKPRGARREYHLSPAHPTNHRRKSLRLLHPKKPLQQTWRGGSWSPDGRNRSERSNHR</sequence>
<organism evidence="2 3">
    <name type="scientific">Aristolochia fimbriata</name>
    <name type="common">White veined hardy Dutchman's pipe vine</name>
    <dbReference type="NCBI Taxonomy" id="158543"/>
    <lineage>
        <taxon>Eukaryota</taxon>
        <taxon>Viridiplantae</taxon>
        <taxon>Streptophyta</taxon>
        <taxon>Embryophyta</taxon>
        <taxon>Tracheophyta</taxon>
        <taxon>Spermatophyta</taxon>
        <taxon>Magnoliopsida</taxon>
        <taxon>Magnoliidae</taxon>
        <taxon>Piperales</taxon>
        <taxon>Aristolochiaceae</taxon>
        <taxon>Aristolochia</taxon>
    </lineage>
</organism>
<dbReference type="EMBL" id="JAINDJ010000003">
    <property type="protein sequence ID" value="KAG9453437.1"/>
    <property type="molecule type" value="Genomic_DNA"/>
</dbReference>
<protein>
    <submittedName>
        <fullName evidence="2">Uncharacterized protein</fullName>
    </submittedName>
</protein>
<dbReference type="Proteomes" id="UP000825729">
    <property type="component" value="Unassembled WGS sequence"/>
</dbReference>
<keyword evidence="3" id="KW-1185">Reference proteome</keyword>
<gene>
    <name evidence="2" type="ORF">H6P81_006341</name>
</gene>
<name>A0AAV7F0X9_ARIFI</name>
<accession>A0AAV7F0X9</accession>